<evidence type="ECO:0000313" key="3">
    <source>
        <dbReference type="Proteomes" id="UP000502415"/>
    </source>
</evidence>
<dbReference type="KEGG" id="mfy:HH212_16075"/>
<gene>
    <name evidence="2" type="ORF">HH212_16075</name>
</gene>
<dbReference type="InterPro" id="IPR029024">
    <property type="entry name" value="TerB-like"/>
</dbReference>
<keyword evidence="3" id="KW-1185">Reference proteome</keyword>
<sequence>MRTYTTDSPDAVSRMLALTMMVDGHLDPEEVDAMRSSGILRRACIDDARFDRVVQGLCEDLLSTATRRCAGDVEIDAALLDELLREVADPALRMSTMKAMLDIVHADGVLDGRETLLIERAFKAWGEPPRLRAA</sequence>
<dbReference type="RefSeq" id="WP_170203391.1">
    <property type="nucleotide sequence ID" value="NZ_CP051685.1"/>
</dbReference>
<dbReference type="InterPro" id="IPR007791">
    <property type="entry name" value="DjlA_N"/>
</dbReference>
<dbReference type="CDD" id="cd07177">
    <property type="entry name" value="terB_like"/>
    <property type="match status" value="1"/>
</dbReference>
<evidence type="ECO:0000259" key="1">
    <source>
        <dbReference type="Pfam" id="PF05099"/>
    </source>
</evidence>
<dbReference type="EMBL" id="CP051685">
    <property type="protein sequence ID" value="QJE01364.1"/>
    <property type="molecule type" value="Genomic_DNA"/>
</dbReference>
<dbReference type="Gene3D" id="1.10.3680.10">
    <property type="entry name" value="TerB-like"/>
    <property type="match status" value="1"/>
</dbReference>
<evidence type="ECO:0000313" key="2">
    <source>
        <dbReference type="EMBL" id="QJE01364.1"/>
    </source>
</evidence>
<dbReference type="AlphaFoldDB" id="A0A7Z2VYB1"/>
<reference evidence="2 3" key="1">
    <citation type="submission" date="2020-04" db="EMBL/GenBank/DDBJ databases">
        <title>Genome sequencing of novel species.</title>
        <authorList>
            <person name="Heo J."/>
            <person name="Kim S.-J."/>
            <person name="Kim J.-S."/>
            <person name="Hong S.-B."/>
            <person name="Kwon S.-W."/>
        </authorList>
    </citation>
    <scope>NUCLEOTIDE SEQUENCE [LARGE SCALE GENOMIC DNA]</scope>
    <source>
        <strain evidence="2 3">GN2-R2</strain>
    </source>
</reference>
<accession>A0A7Z2VYB1</accession>
<name>A0A7Z2VYB1_9BURK</name>
<protein>
    <submittedName>
        <fullName evidence="2">TerB family tellurite resistance protein</fullName>
    </submittedName>
</protein>
<dbReference type="Proteomes" id="UP000502415">
    <property type="component" value="Chromosome"/>
</dbReference>
<dbReference type="SUPFAM" id="SSF158682">
    <property type="entry name" value="TerB-like"/>
    <property type="match status" value="1"/>
</dbReference>
<dbReference type="Pfam" id="PF05099">
    <property type="entry name" value="TerB"/>
    <property type="match status" value="1"/>
</dbReference>
<organism evidence="2 3">
    <name type="scientific">Massilia forsythiae</name>
    <dbReference type="NCBI Taxonomy" id="2728020"/>
    <lineage>
        <taxon>Bacteria</taxon>
        <taxon>Pseudomonadati</taxon>
        <taxon>Pseudomonadota</taxon>
        <taxon>Betaproteobacteria</taxon>
        <taxon>Burkholderiales</taxon>
        <taxon>Oxalobacteraceae</taxon>
        <taxon>Telluria group</taxon>
        <taxon>Massilia</taxon>
    </lineage>
</organism>
<feature type="domain" description="Co-chaperone DjlA N-terminal" evidence="1">
    <location>
        <begin position="11"/>
        <end position="124"/>
    </location>
</feature>
<proteinExistence type="predicted"/>